<keyword evidence="2" id="KW-1185">Reference proteome</keyword>
<gene>
    <name evidence="1" type="ORF">GCM10022246_19250</name>
</gene>
<protein>
    <recommendedName>
        <fullName evidence="3">N-acetyltransferase domain-containing protein</fullName>
    </recommendedName>
</protein>
<accession>A0ABP7PJ93</accession>
<name>A0ABP7PJ93_9SPHI</name>
<comment type="caution">
    <text evidence="1">The sequence shown here is derived from an EMBL/GenBank/DDBJ whole genome shotgun (WGS) entry which is preliminary data.</text>
</comment>
<proteinExistence type="predicted"/>
<evidence type="ECO:0008006" key="3">
    <source>
        <dbReference type="Google" id="ProtNLM"/>
    </source>
</evidence>
<dbReference type="Gene3D" id="3.40.630.30">
    <property type="match status" value="1"/>
</dbReference>
<evidence type="ECO:0000313" key="1">
    <source>
        <dbReference type="EMBL" id="GAA3966467.1"/>
    </source>
</evidence>
<dbReference type="SUPFAM" id="SSF55729">
    <property type="entry name" value="Acyl-CoA N-acyltransferases (Nat)"/>
    <property type="match status" value="1"/>
</dbReference>
<organism evidence="1 2">
    <name type="scientific">Pedobacter ginsengiterrae</name>
    <dbReference type="NCBI Taxonomy" id="871696"/>
    <lineage>
        <taxon>Bacteria</taxon>
        <taxon>Pseudomonadati</taxon>
        <taxon>Bacteroidota</taxon>
        <taxon>Sphingobacteriia</taxon>
        <taxon>Sphingobacteriales</taxon>
        <taxon>Sphingobacteriaceae</taxon>
        <taxon>Pedobacter</taxon>
    </lineage>
</organism>
<dbReference type="InterPro" id="IPR016181">
    <property type="entry name" value="Acyl_CoA_acyltransferase"/>
</dbReference>
<evidence type="ECO:0000313" key="2">
    <source>
        <dbReference type="Proteomes" id="UP001501081"/>
    </source>
</evidence>
<dbReference type="EMBL" id="BAABAK010000010">
    <property type="protein sequence ID" value="GAA3966467.1"/>
    <property type="molecule type" value="Genomic_DNA"/>
</dbReference>
<reference evidence="2" key="1">
    <citation type="journal article" date="2019" name="Int. J. Syst. Evol. Microbiol.">
        <title>The Global Catalogue of Microorganisms (GCM) 10K type strain sequencing project: providing services to taxonomists for standard genome sequencing and annotation.</title>
        <authorList>
            <consortium name="The Broad Institute Genomics Platform"/>
            <consortium name="The Broad Institute Genome Sequencing Center for Infectious Disease"/>
            <person name="Wu L."/>
            <person name="Ma J."/>
        </authorList>
    </citation>
    <scope>NUCLEOTIDE SEQUENCE [LARGE SCALE GENOMIC DNA]</scope>
    <source>
        <strain evidence="2">JCM 17338</strain>
    </source>
</reference>
<sequence>MFTAINYLNILVDLNREEWLQMVSVRFGSLSLDGIIKRLLKIKLIPMIIIKEINFSYHKNEILKLRKTVWEQNNFHSAQQGFLTRFCDQHDDYAFHWAAFDKNDNIIASARLSKHNNLKCLSGHQLNNDVELAEISFPIAFLSKLVIHKSFIGQGLAARFDKQRMFKAEQLECNSVCIITYGQRTKKIMDDGFEAFHAPALTSVFKTKTENKQQLPLAFYYKGITTAETV</sequence>
<dbReference type="Proteomes" id="UP001501081">
    <property type="component" value="Unassembled WGS sequence"/>
</dbReference>